<evidence type="ECO:0000313" key="13">
    <source>
        <dbReference type="EMBL" id="WMV69927.1"/>
    </source>
</evidence>
<evidence type="ECO:0000259" key="11">
    <source>
        <dbReference type="PROSITE" id="PS51194"/>
    </source>
</evidence>
<dbReference type="CDD" id="cd18787">
    <property type="entry name" value="SF2_C_DEAD"/>
    <property type="match status" value="1"/>
</dbReference>
<evidence type="ECO:0000256" key="6">
    <source>
        <dbReference type="ARBA" id="ARBA00022840"/>
    </source>
</evidence>
<evidence type="ECO:0000256" key="7">
    <source>
        <dbReference type="ARBA" id="ARBA00022917"/>
    </source>
</evidence>
<feature type="domain" description="DEAD-box RNA helicase Q" evidence="12">
    <location>
        <begin position="108"/>
        <end position="136"/>
    </location>
</feature>
<dbReference type="PANTHER" id="PTHR47958">
    <property type="entry name" value="ATP-DEPENDENT RNA HELICASE DBP3"/>
    <property type="match status" value="1"/>
</dbReference>
<gene>
    <name evidence="13" type="primary">DDX5-17F</name>
</gene>
<evidence type="ECO:0000256" key="9">
    <source>
        <dbReference type="SAM" id="MobiDB-lite"/>
    </source>
</evidence>
<dbReference type="Pfam" id="PF00270">
    <property type="entry name" value="DEAD"/>
    <property type="match status" value="1"/>
</dbReference>
<evidence type="ECO:0000256" key="1">
    <source>
        <dbReference type="ARBA" id="ARBA00012552"/>
    </source>
</evidence>
<dbReference type="InterPro" id="IPR014001">
    <property type="entry name" value="Helicase_ATP-bd"/>
</dbReference>
<evidence type="ECO:0000256" key="5">
    <source>
        <dbReference type="ARBA" id="ARBA00022806"/>
    </source>
</evidence>
<dbReference type="InterPro" id="IPR001650">
    <property type="entry name" value="Helicase_C-like"/>
</dbReference>
<feature type="region of interest" description="Disordered" evidence="9">
    <location>
        <begin position="487"/>
        <end position="556"/>
    </location>
</feature>
<dbReference type="AlphaFoldDB" id="A0AA51UB20"/>
<feature type="domain" description="Helicase ATP-binding" evidence="10">
    <location>
        <begin position="139"/>
        <end position="315"/>
    </location>
</feature>
<feature type="short sequence motif" description="Q motif" evidence="8">
    <location>
        <begin position="108"/>
        <end position="136"/>
    </location>
</feature>
<protein>
    <recommendedName>
        <fullName evidence="1">RNA helicase</fullName>
        <ecNumber evidence="1">3.6.4.13</ecNumber>
    </recommendedName>
</protein>
<name>A0AA51UB20_EUGGR</name>
<proteinExistence type="evidence at transcript level"/>
<keyword evidence="7" id="KW-0648">Protein biosynthesis</keyword>
<evidence type="ECO:0000259" key="10">
    <source>
        <dbReference type="PROSITE" id="PS51192"/>
    </source>
</evidence>
<keyword evidence="6" id="KW-0067">ATP-binding</keyword>
<evidence type="ECO:0000256" key="8">
    <source>
        <dbReference type="PROSITE-ProRule" id="PRU00552"/>
    </source>
</evidence>
<dbReference type="GO" id="GO:0003743">
    <property type="term" value="F:translation initiation factor activity"/>
    <property type="evidence" value="ECO:0007669"/>
    <property type="project" value="UniProtKB-KW"/>
</dbReference>
<keyword evidence="4" id="KW-0378">Hydrolase</keyword>
<feature type="compositionally biased region" description="Acidic residues" evidence="9">
    <location>
        <begin position="523"/>
        <end position="543"/>
    </location>
</feature>
<dbReference type="SUPFAM" id="SSF52540">
    <property type="entry name" value="P-loop containing nucleoside triphosphate hydrolases"/>
    <property type="match status" value="1"/>
</dbReference>
<dbReference type="InterPro" id="IPR027417">
    <property type="entry name" value="P-loop_NTPase"/>
</dbReference>
<dbReference type="EMBL" id="OQ397595">
    <property type="protein sequence ID" value="WMV69927.1"/>
    <property type="molecule type" value="mRNA"/>
</dbReference>
<dbReference type="SMART" id="SM00487">
    <property type="entry name" value="DEXDc"/>
    <property type="match status" value="1"/>
</dbReference>
<evidence type="ECO:0000256" key="3">
    <source>
        <dbReference type="ARBA" id="ARBA00022741"/>
    </source>
</evidence>
<organism evidence="13">
    <name type="scientific">Euglena gracilis</name>
    <dbReference type="NCBI Taxonomy" id="3039"/>
    <lineage>
        <taxon>Eukaryota</taxon>
        <taxon>Discoba</taxon>
        <taxon>Euglenozoa</taxon>
        <taxon>Euglenida</taxon>
        <taxon>Spirocuta</taxon>
        <taxon>Euglenophyceae</taxon>
        <taxon>Euglenales</taxon>
        <taxon>Euglenaceae</taxon>
        <taxon>Euglena</taxon>
    </lineage>
</organism>
<reference evidence="13" key="1">
    <citation type="journal article" date="2023" name="Acta Biochim. Biophys. Sin.">
        <title>Transcriptomic and genomic identification of spliceosomal genes from Euglena gracilis.</title>
        <authorList>
            <person name="Gao P."/>
            <person name="Zhong Y."/>
            <person name="Sun C."/>
        </authorList>
    </citation>
    <scope>NUCLEOTIDE SEQUENCE</scope>
</reference>
<feature type="domain" description="Helicase C-terminal" evidence="11">
    <location>
        <begin position="342"/>
        <end position="489"/>
    </location>
</feature>
<evidence type="ECO:0000256" key="4">
    <source>
        <dbReference type="ARBA" id="ARBA00022801"/>
    </source>
</evidence>
<dbReference type="CDD" id="cd00268">
    <property type="entry name" value="DEADc"/>
    <property type="match status" value="1"/>
</dbReference>
<dbReference type="GO" id="GO:0016787">
    <property type="term" value="F:hydrolase activity"/>
    <property type="evidence" value="ECO:0007669"/>
    <property type="project" value="UniProtKB-KW"/>
</dbReference>
<dbReference type="InterPro" id="IPR044742">
    <property type="entry name" value="DEAD/DEAH_RhlB"/>
</dbReference>
<accession>A0AA51UB20</accession>
<dbReference type="Gene3D" id="3.40.50.300">
    <property type="entry name" value="P-loop containing nucleotide triphosphate hydrolases"/>
    <property type="match status" value="2"/>
</dbReference>
<dbReference type="Pfam" id="PF00271">
    <property type="entry name" value="Helicase_C"/>
    <property type="match status" value="1"/>
</dbReference>
<dbReference type="GO" id="GO:0003724">
    <property type="term" value="F:RNA helicase activity"/>
    <property type="evidence" value="ECO:0007669"/>
    <property type="project" value="UniProtKB-EC"/>
</dbReference>
<dbReference type="GO" id="GO:0003676">
    <property type="term" value="F:nucleic acid binding"/>
    <property type="evidence" value="ECO:0007669"/>
    <property type="project" value="InterPro"/>
</dbReference>
<dbReference type="EC" id="3.6.4.13" evidence="1"/>
<sequence>MPAPRDALLGQLADKRKAVARRKPKGLISRDGKGRVVAKVEVNGQKSKRGGYMEIKHFHDKKNALRPFRREFRSHVRTDEAAAETLRRTLHVTVTASPSGNAVPAPLTSWDQLTLPKAIRQQLLSAGFVVPTPIQAQLIPALLSGNNCLGIAQTGSGKTLAYLLPLVIHVLAHPCETSRNPLGLVLAPTRELALQIDQVLRPLVKCVGLSSARVIGGMDRRTMETAVALGVHICVATPNCFFDTAVVDSITLSCHRITMVVLDEVDRMLAMGFEEQVRAILGCIRPDRHVAVLSATCSAPVQRLLQSLVKDCTRVAVNEVHGLTMNASIKQHFYCMSEGSMRVPKLLQILQGRSPGTVIAFVATQRCAAKLSDALNRKGIPAVPLHGKLPQRDRLAAMSLFDEGHATVLVATELAARGLDLRKVRCVVNYAMPSKARDYVHRIGRTGRAGDEGESHSFVLPSDAPVCRGICAALRQAGLPVPSELREHAKRAAAEAADQKALMPPRKRKPRPTPEQAERGPWEDGEEDDAEDGMGDAATEDLMEGPSSPKAEGGQG</sequence>
<dbReference type="PROSITE" id="PS51192">
    <property type="entry name" value="HELICASE_ATP_BIND_1"/>
    <property type="match status" value="1"/>
</dbReference>
<dbReference type="PROSITE" id="PS51194">
    <property type="entry name" value="HELICASE_CTER"/>
    <property type="match status" value="1"/>
</dbReference>
<dbReference type="GO" id="GO:0005524">
    <property type="term" value="F:ATP binding"/>
    <property type="evidence" value="ECO:0007669"/>
    <property type="project" value="UniProtKB-KW"/>
</dbReference>
<evidence type="ECO:0000259" key="12">
    <source>
        <dbReference type="PROSITE" id="PS51195"/>
    </source>
</evidence>
<evidence type="ECO:0000256" key="2">
    <source>
        <dbReference type="ARBA" id="ARBA00022540"/>
    </source>
</evidence>
<keyword evidence="2" id="KW-0396">Initiation factor</keyword>
<dbReference type="InterPro" id="IPR011545">
    <property type="entry name" value="DEAD/DEAH_box_helicase_dom"/>
</dbReference>
<dbReference type="SMART" id="SM00490">
    <property type="entry name" value="HELICc"/>
    <property type="match status" value="1"/>
</dbReference>
<dbReference type="PROSITE" id="PS51195">
    <property type="entry name" value="Q_MOTIF"/>
    <property type="match status" value="1"/>
</dbReference>
<keyword evidence="3" id="KW-0547">Nucleotide-binding</keyword>
<dbReference type="InterPro" id="IPR014014">
    <property type="entry name" value="RNA_helicase_DEAD_Q_motif"/>
</dbReference>
<keyword evidence="5 13" id="KW-0347">Helicase</keyword>